<sequence>MSTKIRMIAIDLDHTTLTDDHRLLPEVVEAVRSARRSGIHVVPATARSPQGLHVISDLGITGPVVCFNGAWTGTLTSSIATGEALSHPLESEDVVNVVAAAEKLGLNPCWYTSECMYTLHHGALVDRETRSTGVTAEVVGLNEIIGHEVLKVLLLESSGCSADSLVDQFKSLSFVYSGKALVEVISKGVSKKMALARVAEKFGLDFSEVAMVGDSENDIEAIQWAGLGIAMGNAVPSVMAVADMTVGTNEDAGLAQAFSHIALYNETAITRIRSKR</sequence>
<dbReference type="GO" id="GO:0016791">
    <property type="term" value="F:phosphatase activity"/>
    <property type="evidence" value="ECO:0007669"/>
    <property type="project" value="UniProtKB-ARBA"/>
</dbReference>
<dbReference type="SFLD" id="SFLDG01140">
    <property type="entry name" value="C2.B:_Phosphomannomutase_and_P"/>
    <property type="match status" value="1"/>
</dbReference>
<dbReference type="Pfam" id="PF08282">
    <property type="entry name" value="Hydrolase_3"/>
    <property type="match status" value="1"/>
</dbReference>
<dbReference type="AlphaFoldDB" id="A0A7X1XGA5"/>
<dbReference type="CDD" id="cd07516">
    <property type="entry name" value="HAD_Pase"/>
    <property type="match status" value="1"/>
</dbReference>
<accession>A0A7X1XGA5</accession>
<name>A0A7X1XGA5_9PSED</name>
<dbReference type="InterPro" id="IPR000150">
    <property type="entry name" value="Cof"/>
</dbReference>
<gene>
    <name evidence="1" type="ORF">GHO39_17885</name>
</gene>
<dbReference type="InterPro" id="IPR023214">
    <property type="entry name" value="HAD_sf"/>
</dbReference>
<dbReference type="InterPro" id="IPR006379">
    <property type="entry name" value="HAD-SF_hydro_IIB"/>
</dbReference>
<dbReference type="PANTHER" id="PTHR10000:SF8">
    <property type="entry name" value="HAD SUPERFAMILY HYDROLASE-LIKE, TYPE 3"/>
    <property type="match status" value="1"/>
</dbReference>
<dbReference type="GO" id="GO:0005829">
    <property type="term" value="C:cytosol"/>
    <property type="evidence" value="ECO:0007669"/>
    <property type="project" value="TreeGrafter"/>
</dbReference>
<comment type="caution">
    <text evidence="1">The sequence shown here is derived from an EMBL/GenBank/DDBJ whole genome shotgun (WGS) entry which is preliminary data.</text>
</comment>
<dbReference type="PANTHER" id="PTHR10000">
    <property type="entry name" value="PHOSPHOSERINE PHOSPHATASE"/>
    <property type="match status" value="1"/>
</dbReference>
<dbReference type="NCBIfam" id="TIGR00099">
    <property type="entry name" value="Cof-subfamily"/>
    <property type="match status" value="1"/>
</dbReference>
<evidence type="ECO:0000313" key="2">
    <source>
        <dbReference type="Proteomes" id="UP000489190"/>
    </source>
</evidence>
<dbReference type="EMBL" id="WIWI01000050">
    <property type="protein sequence ID" value="MQT90992.1"/>
    <property type="molecule type" value="Genomic_DNA"/>
</dbReference>
<reference evidence="1 2" key="1">
    <citation type="submission" date="2019-10" db="EMBL/GenBank/DDBJ databases">
        <title>Evaluation of single-gene subtyping targets for Pseudomonas.</title>
        <authorList>
            <person name="Reichler S.J."/>
            <person name="Orsi R.H."/>
            <person name="Wiedmann M."/>
            <person name="Martin N.H."/>
            <person name="Murphy S.I."/>
        </authorList>
    </citation>
    <scope>NUCLEOTIDE SEQUENCE [LARGE SCALE GENOMIC DNA]</scope>
    <source>
        <strain evidence="1 2">FSL R10-3254</strain>
    </source>
</reference>
<dbReference type="GO" id="GO:0000287">
    <property type="term" value="F:magnesium ion binding"/>
    <property type="evidence" value="ECO:0007669"/>
    <property type="project" value="TreeGrafter"/>
</dbReference>
<dbReference type="PROSITE" id="PS01229">
    <property type="entry name" value="COF_2"/>
    <property type="match status" value="1"/>
</dbReference>
<dbReference type="SFLD" id="SFLDS00003">
    <property type="entry name" value="Haloacid_Dehalogenase"/>
    <property type="match status" value="1"/>
</dbReference>
<keyword evidence="1" id="KW-0378">Hydrolase</keyword>
<dbReference type="NCBIfam" id="TIGR01484">
    <property type="entry name" value="HAD-SF-IIB"/>
    <property type="match status" value="1"/>
</dbReference>
<dbReference type="InterPro" id="IPR036412">
    <property type="entry name" value="HAD-like_sf"/>
</dbReference>
<dbReference type="SUPFAM" id="SSF56784">
    <property type="entry name" value="HAD-like"/>
    <property type="match status" value="1"/>
</dbReference>
<dbReference type="RefSeq" id="WP_153329693.1">
    <property type="nucleotide sequence ID" value="NZ_WIWI01000050.1"/>
</dbReference>
<organism evidence="1 2">
    <name type="scientific">Pseudomonas helleri</name>
    <dbReference type="NCBI Taxonomy" id="1608996"/>
    <lineage>
        <taxon>Bacteria</taxon>
        <taxon>Pseudomonadati</taxon>
        <taxon>Pseudomonadota</taxon>
        <taxon>Gammaproteobacteria</taxon>
        <taxon>Pseudomonadales</taxon>
        <taxon>Pseudomonadaceae</taxon>
        <taxon>Pseudomonas</taxon>
    </lineage>
</organism>
<dbReference type="Proteomes" id="UP000489190">
    <property type="component" value="Unassembled WGS sequence"/>
</dbReference>
<dbReference type="Gene3D" id="3.40.50.1000">
    <property type="entry name" value="HAD superfamily/HAD-like"/>
    <property type="match status" value="1"/>
</dbReference>
<protein>
    <submittedName>
        <fullName evidence="1">Cof-type HAD-IIB family hydrolase</fullName>
    </submittedName>
</protein>
<dbReference type="Gene3D" id="3.30.1240.10">
    <property type="match status" value="1"/>
</dbReference>
<proteinExistence type="predicted"/>
<evidence type="ECO:0000313" key="1">
    <source>
        <dbReference type="EMBL" id="MQT90992.1"/>
    </source>
</evidence>